<protein>
    <submittedName>
        <fullName evidence="2">Uncharacterized protein</fullName>
    </submittedName>
</protein>
<name>A0A6A5VJF6_9PLEO</name>
<dbReference type="AlphaFoldDB" id="A0A6A5VJF6"/>
<evidence type="ECO:0000256" key="1">
    <source>
        <dbReference type="SAM" id="MobiDB-lite"/>
    </source>
</evidence>
<organism evidence="2 3">
    <name type="scientific">Bimuria novae-zelandiae CBS 107.79</name>
    <dbReference type="NCBI Taxonomy" id="1447943"/>
    <lineage>
        <taxon>Eukaryota</taxon>
        <taxon>Fungi</taxon>
        <taxon>Dikarya</taxon>
        <taxon>Ascomycota</taxon>
        <taxon>Pezizomycotina</taxon>
        <taxon>Dothideomycetes</taxon>
        <taxon>Pleosporomycetidae</taxon>
        <taxon>Pleosporales</taxon>
        <taxon>Massarineae</taxon>
        <taxon>Didymosphaeriaceae</taxon>
        <taxon>Bimuria</taxon>
    </lineage>
</organism>
<feature type="compositionally biased region" description="Basic and acidic residues" evidence="1">
    <location>
        <begin position="173"/>
        <end position="182"/>
    </location>
</feature>
<keyword evidence="3" id="KW-1185">Reference proteome</keyword>
<feature type="compositionally biased region" description="Polar residues" evidence="1">
    <location>
        <begin position="146"/>
        <end position="161"/>
    </location>
</feature>
<feature type="compositionally biased region" description="Polar residues" evidence="1">
    <location>
        <begin position="183"/>
        <end position="193"/>
    </location>
</feature>
<sequence>MQNGYGIKMQSKMVEEQGQRLSWCTSLDPKSASTVLTKDSITIVTGGLVTAEALTTETDRSSFISTLTTAAMVDKACFLKGLSPVLTKCERGPALVDGAIDLDPVSLANGFVNTEPPSEPHIPFHQAPFGCAFTIATAGTGERPTHSTGPTQHPPGTQRRSPVTPAKASAPDGRNETEEDPAKSQSQVESSIVTVDPVEPTASIPTEGMATLV</sequence>
<reference evidence="2" key="1">
    <citation type="journal article" date="2020" name="Stud. Mycol.">
        <title>101 Dothideomycetes genomes: a test case for predicting lifestyles and emergence of pathogens.</title>
        <authorList>
            <person name="Haridas S."/>
            <person name="Albert R."/>
            <person name="Binder M."/>
            <person name="Bloem J."/>
            <person name="Labutti K."/>
            <person name="Salamov A."/>
            <person name="Andreopoulos B."/>
            <person name="Baker S."/>
            <person name="Barry K."/>
            <person name="Bills G."/>
            <person name="Bluhm B."/>
            <person name="Cannon C."/>
            <person name="Castanera R."/>
            <person name="Culley D."/>
            <person name="Daum C."/>
            <person name="Ezra D."/>
            <person name="Gonzalez J."/>
            <person name="Henrissat B."/>
            <person name="Kuo A."/>
            <person name="Liang C."/>
            <person name="Lipzen A."/>
            <person name="Lutzoni F."/>
            <person name="Magnuson J."/>
            <person name="Mondo S."/>
            <person name="Nolan M."/>
            <person name="Ohm R."/>
            <person name="Pangilinan J."/>
            <person name="Park H.-J."/>
            <person name="Ramirez L."/>
            <person name="Alfaro M."/>
            <person name="Sun H."/>
            <person name="Tritt A."/>
            <person name="Yoshinaga Y."/>
            <person name="Zwiers L.-H."/>
            <person name="Turgeon B."/>
            <person name="Goodwin S."/>
            <person name="Spatafora J."/>
            <person name="Crous P."/>
            <person name="Grigoriev I."/>
        </authorList>
    </citation>
    <scope>NUCLEOTIDE SEQUENCE</scope>
    <source>
        <strain evidence="2">CBS 107.79</strain>
    </source>
</reference>
<dbReference type="Proteomes" id="UP000800036">
    <property type="component" value="Unassembled WGS sequence"/>
</dbReference>
<dbReference type="EMBL" id="ML976665">
    <property type="protein sequence ID" value="KAF1976808.1"/>
    <property type="molecule type" value="Genomic_DNA"/>
</dbReference>
<accession>A0A6A5VJF6</accession>
<feature type="region of interest" description="Disordered" evidence="1">
    <location>
        <begin position="139"/>
        <end position="213"/>
    </location>
</feature>
<evidence type="ECO:0000313" key="2">
    <source>
        <dbReference type="EMBL" id="KAF1976808.1"/>
    </source>
</evidence>
<evidence type="ECO:0000313" key="3">
    <source>
        <dbReference type="Proteomes" id="UP000800036"/>
    </source>
</evidence>
<proteinExistence type="predicted"/>
<gene>
    <name evidence="2" type="ORF">BU23DRAFT_626304</name>
</gene>